<name>A0A1J9QDF4_9EURO</name>
<dbReference type="VEuPathDB" id="FungiDB:ACJ73_02128"/>
<dbReference type="Proteomes" id="UP000242791">
    <property type="component" value="Unassembled WGS sequence"/>
</dbReference>
<keyword evidence="1" id="KW-0472">Membrane</keyword>
<protein>
    <recommendedName>
        <fullName evidence="4">DUF676 domain-containing protein</fullName>
    </recommendedName>
</protein>
<dbReference type="InterPro" id="IPR029058">
    <property type="entry name" value="AB_hydrolase_fold"/>
</dbReference>
<evidence type="ECO:0008006" key="4">
    <source>
        <dbReference type="Google" id="ProtNLM"/>
    </source>
</evidence>
<dbReference type="PANTHER" id="PTHR48182">
    <property type="entry name" value="PROTEIN SERAC1"/>
    <property type="match status" value="1"/>
</dbReference>
<proteinExistence type="predicted"/>
<evidence type="ECO:0000313" key="3">
    <source>
        <dbReference type="Proteomes" id="UP000242791"/>
    </source>
</evidence>
<keyword evidence="1" id="KW-0812">Transmembrane</keyword>
<evidence type="ECO:0000313" key="2">
    <source>
        <dbReference type="EMBL" id="OJD26488.1"/>
    </source>
</evidence>
<organism evidence="2 3">
    <name type="scientific">Blastomyces percursus</name>
    <dbReference type="NCBI Taxonomy" id="1658174"/>
    <lineage>
        <taxon>Eukaryota</taxon>
        <taxon>Fungi</taxon>
        <taxon>Dikarya</taxon>
        <taxon>Ascomycota</taxon>
        <taxon>Pezizomycotina</taxon>
        <taxon>Eurotiomycetes</taxon>
        <taxon>Eurotiomycetidae</taxon>
        <taxon>Onygenales</taxon>
        <taxon>Ajellomycetaceae</taxon>
        <taxon>Blastomyces</taxon>
    </lineage>
</organism>
<dbReference type="EMBL" id="LGTZ01000217">
    <property type="protein sequence ID" value="OJD26488.1"/>
    <property type="molecule type" value="Genomic_DNA"/>
</dbReference>
<feature type="transmembrane region" description="Helical" evidence="1">
    <location>
        <begin position="133"/>
        <end position="150"/>
    </location>
</feature>
<keyword evidence="1" id="KW-1133">Transmembrane helix</keyword>
<feature type="transmembrane region" description="Helical" evidence="1">
    <location>
        <begin position="104"/>
        <end position="121"/>
    </location>
</feature>
<dbReference type="Gene3D" id="3.40.50.1820">
    <property type="entry name" value="alpha/beta hydrolase"/>
    <property type="match status" value="1"/>
</dbReference>
<dbReference type="InterPro" id="IPR052374">
    <property type="entry name" value="SERAC1"/>
</dbReference>
<dbReference type="AlphaFoldDB" id="A0A1J9QDF4"/>
<dbReference type="PANTHER" id="PTHR48182:SF3">
    <property type="entry name" value="DUF676 DOMAIN-CONTAINING PROTEIN"/>
    <property type="match status" value="1"/>
</dbReference>
<gene>
    <name evidence="2" type="ORF">ACJ73_02128</name>
</gene>
<dbReference type="OrthoDB" id="427518at2759"/>
<sequence>MIAHIINNIVAIHGIGAHPFHTWSYWDPVKRTARNWLRDDDMLPRDLPRACIMIFGYRSEWKGKRSSDLTFAEVSKRLLDSLARDRMVQNPHVITSQGYEDRSVVFVAHCVGGLVLVWILLTAYHDEMYDNKWLLLFISTLGIVFMGTPFRGGHGTLANGEILSTAQRQIDSLKDEKREAHTIKRILEILTPGNEILFSLMGDFLSSQNQLMPQMLCLYEIVFQCLENRQSEPRQG</sequence>
<accession>A0A1J9QDF4</accession>
<dbReference type="SUPFAM" id="SSF53474">
    <property type="entry name" value="alpha/beta-Hydrolases"/>
    <property type="match status" value="1"/>
</dbReference>
<comment type="caution">
    <text evidence="2">The sequence shown here is derived from an EMBL/GenBank/DDBJ whole genome shotgun (WGS) entry which is preliminary data.</text>
</comment>
<evidence type="ECO:0000256" key="1">
    <source>
        <dbReference type="SAM" id="Phobius"/>
    </source>
</evidence>
<keyword evidence="3" id="KW-1185">Reference proteome</keyword>
<reference evidence="2 3" key="1">
    <citation type="submission" date="2015-08" db="EMBL/GenBank/DDBJ databases">
        <title>Emmonsia species relationships and genome sequence.</title>
        <authorList>
            <person name="Cuomo C.A."/>
            <person name="Schwartz I.S."/>
            <person name="Kenyon C."/>
            <person name="De Hoog G.S."/>
            <person name="Govender N.P."/>
            <person name="Botha A."/>
            <person name="Moreno L."/>
            <person name="De Vries M."/>
            <person name="Munoz J.F."/>
            <person name="Stielow J.B."/>
        </authorList>
    </citation>
    <scope>NUCLEOTIDE SEQUENCE [LARGE SCALE GENOMIC DNA]</scope>
    <source>
        <strain evidence="2 3">EI222</strain>
    </source>
</reference>